<keyword evidence="4" id="KW-0732">Signal</keyword>
<feature type="non-terminal residue" evidence="15">
    <location>
        <position position="453"/>
    </location>
</feature>
<comment type="similarity">
    <text evidence="3 14">Belongs to the glycosyl hydrolase 47 family.</text>
</comment>
<keyword evidence="8 14" id="KW-0326">Glycosidase</keyword>
<evidence type="ECO:0000256" key="12">
    <source>
        <dbReference type="PIRSR" id="PIRSR601382-2"/>
    </source>
</evidence>
<dbReference type="PANTHER" id="PTHR11742:SF101">
    <property type="entry name" value="MANNOSYL-OLIGOSACCHARIDE ALPHA-1,2-MANNOSIDASE 1B"/>
    <property type="match status" value="1"/>
</dbReference>
<feature type="disulfide bond" evidence="13">
    <location>
        <begin position="278"/>
        <end position="307"/>
    </location>
</feature>
<comment type="cofactor">
    <cofactor evidence="1 12">
        <name>Ca(2+)</name>
        <dbReference type="ChEBI" id="CHEBI:29108"/>
    </cofactor>
</comment>
<reference evidence="16" key="1">
    <citation type="submission" date="2015-06" db="EMBL/GenBank/DDBJ databases">
        <title>Expansion of signal transduction pathways in fungi by whole-genome duplication.</title>
        <authorList>
            <consortium name="DOE Joint Genome Institute"/>
            <person name="Corrochano L.M."/>
            <person name="Kuo A."/>
            <person name="Marcet-Houben M."/>
            <person name="Polaino S."/>
            <person name="Salamov A."/>
            <person name="Villalobos J.M."/>
            <person name="Alvarez M.I."/>
            <person name="Avalos J."/>
            <person name="Benito E.P."/>
            <person name="Benoit I."/>
            <person name="Burger G."/>
            <person name="Camino L.P."/>
            <person name="Canovas D."/>
            <person name="Cerda-Olmedo E."/>
            <person name="Cheng J.-F."/>
            <person name="Dominguez A."/>
            <person name="Elias M."/>
            <person name="Eslava A.P."/>
            <person name="Glaser F."/>
            <person name="Grimwood J."/>
            <person name="Gutierrez G."/>
            <person name="Heitman J."/>
            <person name="Henrissat B."/>
            <person name="Iturriaga E.A."/>
            <person name="Lang B.F."/>
            <person name="Lavin J.L."/>
            <person name="Lee S."/>
            <person name="Li W."/>
            <person name="Lindquist E."/>
            <person name="Lopez-Garcia S."/>
            <person name="Luque E.M."/>
            <person name="Marcos A.T."/>
            <person name="Martin J."/>
            <person name="McCluskey K."/>
            <person name="Medina H.R."/>
            <person name="Miralles-Duran A."/>
            <person name="Miyazaki A."/>
            <person name="Munoz-Torres E."/>
            <person name="Oguiza J.A."/>
            <person name="Ohm R."/>
            <person name="Olmedo M."/>
            <person name="Orejas M."/>
            <person name="Ortiz-Castellanos L."/>
            <person name="Pisabarro A.G."/>
            <person name="Rodriguez-Romero J."/>
            <person name="Ruiz-Herrera J."/>
            <person name="Ruiz-Vazquez R."/>
            <person name="Sanz C."/>
            <person name="Schackwitz W."/>
            <person name="Schmutz J."/>
            <person name="Shahriari M."/>
            <person name="Shelest E."/>
            <person name="Silva-Franco F."/>
            <person name="Soanes D."/>
            <person name="Syed K."/>
            <person name="Tagua V.G."/>
            <person name="Talbot N.J."/>
            <person name="Thon M."/>
            <person name="De vries R.P."/>
            <person name="Wiebenga A."/>
            <person name="Yadav J.S."/>
            <person name="Braun E.L."/>
            <person name="Baker S."/>
            <person name="Garre V."/>
            <person name="Horwitz B."/>
            <person name="Torres-Martinez S."/>
            <person name="Idnurm A."/>
            <person name="Herrera-Estrella A."/>
            <person name="Gabaldon T."/>
            <person name="Grigoriev I.V."/>
        </authorList>
    </citation>
    <scope>NUCLEOTIDE SEQUENCE [LARGE SCALE GENOMIC DNA]</scope>
    <source>
        <strain evidence="16">NRRL 1555(-)</strain>
    </source>
</reference>
<dbReference type="InterPro" id="IPR036026">
    <property type="entry name" value="Seven-hairpin_glycosidases"/>
</dbReference>
<evidence type="ECO:0000256" key="4">
    <source>
        <dbReference type="ARBA" id="ARBA00022729"/>
    </source>
</evidence>
<sequence>VFRAQSIKNAFRHAWSGYSTHAFGHDELEPLTNGTTDSRNGWGATIFDSLDTLIIMGLEDEYINAREHVRKVDWSATKDPSKTFETNIRYLGGLLSAYDLRQEPIFLEKALELTKLVILPAYGTPNRVPAAYVDVESGRPLKTKSLTLAEFGSMQLEFVRLSQITGDERYSTLANNVIHRMTNVHTDIPGLYPMSWDPSSFTPINSYVTISGGADSFYEYLLKTHMLMNGEEETQIDMWRTAVESMRSILRSETSDGMVFLSEFSNGYKYLQSGELICFMPGNLLLGGRYLDDPQMDTLAKELMDSCYNTWIRTPTGLSPESWSWIQKDQDNTQFPGSMQQMMKDDGFVANDKSYDLRPETLESLFYFYRMTGDPSYQDKAWTIFEAIEKYCKTSGGYTRVANVMDKENVDPLNFEESYFFAETLKYLYLIFSDPNLISLDEYVFNTEAHPFK</sequence>
<name>A0A163A5C7_PHYB8</name>
<feature type="active site" description="Proton donor" evidence="11">
    <location>
        <position position="85"/>
    </location>
</feature>
<dbReference type="GO" id="GO:0005509">
    <property type="term" value="F:calcium ion binding"/>
    <property type="evidence" value="ECO:0007669"/>
    <property type="project" value="InterPro"/>
</dbReference>
<keyword evidence="6 13" id="KW-1015">Disulfide bond</keyword>
<evidence type="ECO:0000256" key="7">
    <source>
        <dbReference type="ARBA" id="ARBA00023180"/>
    </source>
</evidence>
<dbReference type="GO" id="GO:0016020">
    <property type="term" value="C:membrane"/>
    <property type="evidence" value="ECO:0007669"/>
    <property type="project" value="InterPro"/>
</dbReference>
<dbReference type="InterPro" id="IPR001382">
    <property type="entry name" value="Glyco_hydro_47"/>
</dbReference>
<dbReference type="EMBL" id="KV440986">
    <property type="protein sequence ID" value="OAD71191.1"/>
    <property type="molecule type" value="Genomic_DNA"/>
</dbReference>
<dbReference type="STRING" id="763407.A0A163A5C7"/>
<comment type="pathway">
    <text evidence="2">Protein modification; protein glycosylation.</text>
</comment>
<evidence type="ECO:0000256" key="2">
    <source>
        <dbReference type="ARBA" id="ARBA00004922"/>
    </source>
</evidence>
<dbReference type="OrthoDB" id="8118055at2759"/>
<comment type="catalytic activity">
    <reaction evidence="10">
        <text>N(4)-(alpha-D-Man-(1-&gt;2)-alpha-D-Man-(1-&gt;2)-alpha-D-Man-(1-&gt;3)-[alpha-D-Man-(1-&gt;2)-alpha-D-Man-(1-&gt;3)-[alpha-D-Man-(1-&gt;2)-alpha-D-Man-(1-&gt;6)]-alpha-D-Man-(1-&gt;6)]-beta-D-Man-(1-&gt;4)-beta-D-GlcNAc-(1-&gt;4)-beta-D-GlcNAc)-L-asparaginyl-[protein] (N-glucan mannose isomer 9A1,2,3B1,2,3) + 4 H2O = N(4)-(alpha-D-Man-(1-&gt;3)-[alpha-D-Man-(1-&gt;3)-[alpha-D-Man-(1-&gt;6)]-alpha-D-Man-(1-&gt;6)]-beta-D-Man-(1-&gt;4)-beta-D-GlcNAc-(1-&gt;4)-beta-D-GlcNAc)-L-asparaginyl-[protein] (N-glucan mannose isomer 5A1,2) + 4 beta-D-mannose</text>
        <dbReference type="Rhea" id="RHEA:56008"/>
        <dbReference type="Rhea" id="RHEA-COMP:14356"/>
        <dbReference type="Rhea" id="RHEA-COMP:14367"/>
        <dbReference type="ChEBI" id="CHEBI:15377"/>
        <dbReference type="ChEBI" id="CHEBI:28563"/>
        <dbReference type="ChEBI" id="CHEBI:59087"/>
        <dbReference type="ChEBI" id="CHEBI:139493"/>
        <dbReference type="EC" id="3.2.1.113"/>
    </reaction>
</comment>
<dbReference type="VEuPathDB" id="FungiDB:PHYBLDRAFT_11194"/>
<evidence type="ECO:0000256" key="9">
    <source>
        <dbReference type="ARBA" id="ARBA00047669"/>
    </source>
</evidence>
<accession>A0A163A5C7</accession>
<evidence type="ECO:0000256" key="5">
    <source>
        <dbReference type="ARBA" id="ARBA00022801"/>
    </source>
</evidence>
<feature type="active site" evidence="11">
    <location>
        <position position="215"/>
    </location>
</feature>
<comment type="catalytic activity">
    <reaction evidence="9">
        <text>N(4)-(alpha-D-Man-(1-&gt;2)-alpha-D-Man-(1-&gt;2)-alpha-D-Man-(1-&gt;3)-[alpha-D-Man-(1-&gt;3)-[alpha-D-Man-(1-&gt;2)-alpha-D-Man-(1-&gt;6)]-alpha-D-Man-(1-&gt;6)]-beta-D-Man-(1-&gt;4)-beta-D-GlcNAc-(1-&gt;4)-beta-D-GlcNAc)-L-asparaginyl-[protein] (N-glucan mannose isomer 8A1,2,3B1,3) + 3 H2O = N(4)-(alpha-D-Man-(1-&gt;3)-[alpha-D-Man-(1-&gt;3)-[alpha-D-Man-(1-&gt;6)]-alpha-D-Man-(1-&gt;6)]-beta-D-Man-(1-&gt;4)-beta-D-GlcNAc-(1-&gt;4)-beta-D-GlcNAc)-L-asparaginyl-[protein] (N-glucan mannose isomer 5A1,2) + 3 beta-D-mannose</text>
        <dbReference type="Rhea" id="RHEA:56028"/>
        <dbReference type="Rhea" id="RHEA-COMP:14358"/>
        <dbReference type="Rhea" id="RHEA-COMP:14367"/>
        <dbReference type="ChEBI" id="CHEBI:15377"/>
        <dbReference type="ChEBI" id="CHEBI:28563"/>
        <dbReference type="ChEBI" id="CHEBI:59087"/>
        <dbReference type="ChEBI" id="CHEBI:60628"/>
        <dbReference type="EC" id="3.2.1.113"/>
    </reaction>
</comment>
<dbReference type="GO" id="GO:0005975">
    <property type="term" value="P:carbohydrate metabolic process"/>
    <property type="evidence" value="ECO:0007669"/>
    <property type="project" value="InterPro"/>
</dbReference>
<gene>
    <name evidence="15" type="ORF">PHYBLDRAFT_11194</name>
</gene>
<dbReference type="InterPro" id="IPR012341">
    <property type="entry name" value="6hp_glycosidase-like_sf"/>
</dbReference>
<evidence type="ECO:0000256" key="13">
    <source>
        <dbReference type="PIRSR" id="PIRSR601382-3"/>
    </source>
</evidence>
<keyword evidence="7" id="KW-0325">Glycoprotein</keyword>
<feature type="active site" evidence="11">
    <location>
        <position position="360"/>
    </location>
</feature>
<dbReference type="AlphaFoldDB" id="A0A163A5C7"/>
<keyword evidence="12" id="KW-0106">Calcium</keyword>
<dbReference type="SUPFAM" id="SSF48225">
    <property type="entry name" value="Seven-hairpin glycosidases"/>
    <property type="match status" value="1"/>
</dbReference>
<evidence type="ECO:0000256" key="10">
    <source>
        <dbReference type="ARBA" id="ARBA00048605"/>
    </source>
</evidence>
<keyword evidence="12" id="KW-0479">Metal-binding</keyword>
<dbReference type="EC" id="3.2.1.-" evidence="14"/>
<dbReference type="GO" id="GO:0004571">
    <property type="term" value="F:mannosyl-oligosaccharide 1,2-alpha-mannosidase activity"/>
    <property type="evidence" value="ECO:0007669"/>
    <property type="project" value="UniProtKB-EC"/>
</dbReference>
<dbReference type="Gene3D" id="1.50.10.10">
    <property type="match status" value="1"/>
</dbReference>
<evidence type="ECO:0000256" key="1">
    <source>
        <dbReference type="ARBA" id="ARBA00001913"/>
    </source>
</evidence>
<protein>
    <recommendedName>
        <fullName evidence="14">alpha-1,2-Mannosidase</fullName>
        <ecNumber evidence="14">3.2.1.-</ecNumber>
    </recommendedName>
</protein>
<proteinExistence type="inferred from homology"/>
<dbReference type="RefSeq" id="XP_018289231.1">
    <property type="nucleotide sequence ID" value="XM_018428248.1"/>
</dbReference>
<evidence type="ECO:0000256" key="14">
    <source>
        <dbReference type="RuleBase" id="RU361193"/>
    </source>
</evidence>
<dbReference type="PANTHER" id="PTHR11742">
    <property type="entry name" value="MANNOSYL-OLIGOSACCHARIDE ALPHA-1,2-MANNOSIDASE-RELATED"/>
    <property type="match status" value="1"/>
</dbReference>
<evidence type="ECO:0000256" key="8">
    <source>
        <dbReference type="ARBA" id="ARBA00023295"/>
    </source>
</evidence>
<evidence type="ECO:0000256" key="3">
    <source>
        <dbReference type="ARBA" id="ARBA00007658"/>
    </source>
</evidence>
<dbReference type="PRINTS" id="PR00747">
    <property type="entry name" value="GLYHDRLASE47"/>
</dbReference>
<evidence type="ECO:0000313" key="16">
    <source>
        <dbReference type="Proteomes" id="UP000077315"/>
    </source>
</evidence>
<dbReference type="GO" id="GO:0005783">
    <property type="term" value="C:endoplasmic reticulum"/>
    <property type="evidence" value="ECO:0007669"/>
    <property type="project" value="TreeGrafter"/>
</dbReference>
<feature type="non-terminal residue" evidence="15">
    <location>
        <position position="1"/>
    </location>
</feature>
<evidence type="ECO:0000256" key="6">
    <source>
        <dbReference type="ARBA" id="ARBA00023157"/>
    </source>
</evidence>
<keyword evidence="16" id="KW-1185">Reference proteome</keyword>
<organism evidence="15 16">
    <name type="scientific">Phycomyces blakesleeanus (strain ATCC 8743b / DSM 1359 / FGSC 10004 / NBRC 33097 / NRRL 1555)</name>
    <dbReference type="NCBI Taxonomy" id="763407"/>
    <lineage>
        <taxon>Eukaryota</taxon>
        <taxon>Fungi</taxon>
        <taxon>Fungi incertae sedis</taxon>
        <taxon>Mucoromycota</taxon>
        <taxon>Mucoromycotina</taxon>
        <taxon>Mucoromycetes</taxon>
        <taxon>Mucorales</taxon>
        <taxon>Phycomycetaceae</taxon>
        <taxon>Phycomyces</taxon>
    </lineage>
</organism>
<evidence type="ECO:0000256" key="11">
    <source>
        <dbReference type="PIRSR" id="PIRSR601382-1"/>
    </source>
</evidence>
<dbReference type="GO" id="GO:0036503">
    <property type="term" value="P:ERAD pathway"/>
    <property type="evidence" value="ECO:0007669"/>
    <property type="project" value="UniProtKB-ARBA"/>
</dbReference>
<dbReference type="InterPro" id="IPR050749">
    <property type="entry name" value="Glycosyl_Hydrolase_47"/>
</dbReference>
<feature type="binding site" evidence="12">
    <location>
        <position position="447"/>
    </location>
    <ligand>
        <name>Ca(2+)</name>
        <dbReference type="ChEBI" id="CHEBI:29108"/>
    </ligand>
</feature>
<dbReference type="GeneID" id="28989154"/>
<dbReference type="Pfam" id="PF01532">
    <property type="entry name" value="Glyco_hydro_47"/>
    <property type="match status" value="1"/>
</dbReference>
<dbReference type="InParanoid" id="A0A163A5C7"/>
<evidence type="ECO:0000313" key="15">
    <source>
        <dbReference type="EMBL" id="OAD71191.1"/>
    </source>
</evidence>
<keyword evidence="5 14" id="KW-0378">Hydrolase</keyword>
<feature type="active site" description="Proton donor" evidence="11">
    <location>
        <position position="321"/>
    </location>
</feature>
<dbReference type="Proteomes" id="UP000077315">
    <property type="component" value="Unassembled WGS sequence"/>
</dbReference>